<dbReference type="EMBL" id="CAMXCT030003719">
    <property type="protein sequence ID" value="CAL4793208.1"/>
    <property type="molecule type" value="Genomic_DNA"/>
</dbReference>
<dbReference type="EMBL" id="CAMXCT020003719">
    <property type="protein sequence ID" value="CAL1159271.1"/>
    <property type="molecule type" value="Genomic_DNA"/>
</dbReference>
<name>A0A9P1DAG4_9DINO</name>
<reference evidence="2" key="1">
    <citation type="submission" date="2022-10" db="EMBL/GenBank/DDBJ databases">
        <authorList>
            <person name="Chen Y."/>
            <person name="Dougan E. K."/>
            <person name="Chan C."/>
            <person name="Rhodes N."/>
            <person name="Thang M."/>
        </authorList>
    </citation>
    <scope>NUCLEOTIDE SEQUENCE</scope>
</reference>
<dbReference type="AlphaFoldDB" id="A0A9P1DAG4"/>
<proteinExistence type="predicted"/>
<keyword evidence="1" id="KW-0812">Transmembrane</keyword>
<comment type="caution">
    <text evidence="2">The sequence shown here is derived from an EMBL/GenBank/DDBJ whole genome shotgun (WGS) entry which is preliminary data.</text>
</comment>
<reference evidence="3" key="2">
    <citation type="submission" date="2024-04" db="EMBL/GenBank/DDBJ databases">
        <authorList>
            <person name="Chen Y."/>
            <person name="Shah S."/>
            <person name="Dougan E. K."/>
            <person name="Thang M."/>
            <person name="Chan C."/>
        </authorList>
    </citation>
    <scope>NUCLEOTIDE SEQUENCE [LARGE SCALE GENOMIC DNA]</scope>
</reference>
<feature type="transmembrane region" description="Helical" evidence="1">
    <location>
        <begin position="136"/>
        <end position="158"/>
    </location>
</feature>
<feature type="transmembrane region" description="Helical" evidence="1">
    <location>
        <begin position="207"/>
        <end position="227"/>
    </location>
</feature>
<keyword evidence="1" id="KW-1133">Transmembrane helix</keyword>
<keyword evidence="4" id="KW-1185">Reference proteome</keyword>
<evidence type="ECO:0000313" key="3">
    <source>
        <dbReference type="EMBL" id="CAL1159271.1"/>
    </source>
</evidence>
<dbReference type="Proteomes" id="UP001152797">
    <property type="component" value="Unassembled WGS sequence"/>
</dbReference>
<keyword evidence="1" id="KW-0472">Membrane</keyword>
<accession>A0A9P1DAG4</accession>
<gene>
    <name evidence="2" type="ORF">C1SCF055_LOCUS31581</name>
</gene>
<dbReference type="EMBL" id="CAMXCT010003719">
    <property type="protein sequence ID" value="CAI4005896.1"/>
    <property type="molecule type" value="Genomic_DNA"/>
</dbReference>
<evidence type="ECO:0000313" key="4">
    <source>
        <dbReference type="Proteomes" id="UP001152797"/>
    </source>
</evidence>
<evidence type="ECO:0000256" key="1">
    <source>
        <dbReference type="SAM" id="Phobius"/>
    </source>
</evidence>
<feature type="transmembrane region" description="Helical" evidence="1">
    <location>
        <begin position="53"/>
        <end position="75"/>
    </location>
</feature>
<feature type="transmembrane region" description="Helical" evidence="1">
    <location>
        <begin position="179"/>
        <end position="201"/>
    </location>
</feature>
<sequence>MTEDEGRLKMSWRCAGGTFYAFISIAFTIYLIALLISKPLFPLKSDSAEWSSSWLLLAVFDYYHMAVCFVGIVIATENRIAGIIWSLLILILGAPFGCLYTAKQIGSAGTLKLRENYVAVQAIYQVSKPERPLTGFVGYLVAAGYVVIGGAFGARLVWTMMNYPLTTIASDDAEWSFEWFITTVLDYYTIAACMIGVVASTDDLCPGLAWCAGILVITGPAGGAWMAQRLLRDRPLALEAA</sequence>
<feature type="transmembrane region" description="Helical" evidence="1">
    <location>
        <begin position="12"/>
        <end position="33"/>
    </location>
</feature>
<evidence type="ECO:0000313" key="2">
    <source>
        <dbReference type="EMBL" id="CAI4005896.1"/>
    </source>
</evidence>
<protein>
    <submittedName>
        <fullName evidence="2">Uncharacterized protein</fullName>
    </submittedName>
</protein>
<dbReference type="OrthoDB" id="430230at2759"/>
<organism evidence="2">
    <name type="scientific">Cladocopium goreaui</name>
    <dbReference type="NCBI Taxonomy" id="2562237"/>
    <lineage>
        <taxon>Eukaryota</taxon>
        <taxon>Sar</taxon>
        <taxon>Alveolata</taxon>
        <taxon>Dinophyceae</taxon>
        <taxon>Suessiales</taxon>
        <taxon>Symbiodiniaceae</taxon>
        <taxon>Cladocopium</taxon>
    </lineage>
</organism>
<feature type="transmembrane region" description="Helical" evidence="1">
    <location>
        <begin position="82"/>
        <end position="102"/>
    </location>
</feature>